<sequence>MWRRIKALSAQGVELQIIAWWFNNSPTPEEITEIHKYAQKVHLIQIKRTWNFQVKRVVDLLRYPLEVTSRIPKRNELKKLLLEVQKFNPDVIFLDGIHGGALANNLSELLHIPLVTRSHNIEHLYYRRMLSSATGLKNKLKRYLSVIHLEKYEKKLLKKSALFYDISADDLKFWQSQGFTNGRLLPPLMEFQDNQEENRVNQKNESKQSYDIVFLGNLSLENNVAGVVWFLTEVLPSIRIQMPQVTVLIAGLNPVSKIIQICEVSEGVFLSVNPPSANSIYKSGRVLINPILTGSGVKIKSIEMLKFGKPIVSTLEGVSGLPEAVKKYFSIAKDSQSFSLEVIKALSTSNNILTKHELLESIFGYKVIGKVVSEIKSILPK</sequence>
<dbReference type="Gene3D" id="3.40.50.2000">
    <property type="entry name" value="Glycogen Phosphorylase B"/>
    <property type="match status" value="2"/>
</dbReference>
<dbReference type="SUPFAM" id="SSF53756">
    <property type="entry name" value="UDP-Glycosyltransferase/glycogen phosphorylase"/>
    <property type="match status" value="1"/>
</dbReference>
<comment type="caution">
    <text evidence="1">The sequence shown here is derived from an EMBL/GenBank/DDBJ whole genome shotgun (WGS) entry which is preliminary data.</text>
</comment>
<dbReference type="Pfam" id="PF13692">
    <property type="entry name" value="Glyco_trans_1_4"/>
    <property type="match status" value="1"/>
</dbReference>
<reference evidence="1" key="1">
    <citation type="submission" date="2021-05" db="EMBL/GenBank/DDBJ databases">
        <authorList>
            <person name="Pietrasiak N."/>
            <person name="Ward R."/>
            <person name="Stajich J.E."/>
            <person name="Kurbessoian T."/>
        </authorList>
    </citation>
    <scope>NUCLEOTIDE SEQUENCE</scope>
    <source>
        <strain evidence="1">JT2-VF2</strain>
    </source>
</reference>
<reference evidence="1" key="2">
    <citation type="journal article" date="2022" name="Microbiol. Resour. Announc.">
        <title>Metagenome Sequencing to Explore Phylogenomics of Terrestrial Cyanobacteria.</title>
        <authorList>
            <person name="Ward R.D."/>
            <person name="Stajich J.E."/>
            <person name="Johansen J.R."/>
            <person name="Huntemann M."/>
            <person name="Clum A."/>
            <person name="Foster B."/>
            <person name="Foster B."/>
            <person name="Roux S."/>
            <person name="Palaniappan K."/>
            <person name="Varghese N."/>
            <person name="Mukherjee S."/>
            <person name="Reddy T.B.K."/>
            <person name="Daum C."/>
            <person name="Copeland A."/>
            <person name="Chen I.A."/>
            <person name="Ivanova N.N."/>
            <person name="Kyrpides N.C."/>
            <person name="Shapiro N."/>
            <person name="Eloe-Fadrosh E.A."/>
            <person name="Pietrasiak N."/>
        </authorList>
    </citation>
    <scope>NUCLEOTIDE SEQUENCE</scope>
    <source>
        <strain evidence="1">JT2-VF2</strain>
    </source>
</reference>
<dbReference type="EMBL" id="JAHHHN010000027">
    <property type="protein sequence ID" value="MBW4564847.1"/>
    <property type="molecule type" value="Genomic_DNA"/>
</dbReference>
<organism evidence="1 2">
    <name type="scientific">Mojavia pulchra JT2-VF2</name>
    <dbReference type="NCBI Taxonomy" id="287848"/>
    <lineage>
        <taxon>Bacteria</taxon>
        <taxon>Bacillati</taxon>
        <taxon>Cyanobacteriota</taxon>
        <taxon>Cyanophyceae</taxon>
        <taxon>Nostocales</taxon>
        <taxon>Nostocaceae</taxon>
    </lineage>
</organism>
<dbReference type="EC" id="2.4.-.-" evidence="1"/>
<evidence type="ECO:0000313" key="1">
    <source>
        <dbReference type="EMBL" id="MBW4564847.1"/>
    </source>
</evidence>
<accession>A0A951Q3Z3</accession>
<name>A0A951Q3Z3_9NOST</name>
<dbReference type="GO" id="GO:0016757">
    <property type="term" value="F:glycosyltransferase activity"/>
    <property type="evidence" value="ECO:0007669"/>
    <property type="project" value="UniProtKB-KW"/>
</dbReference>
<protein>
    <submittedName>
        <fullName evidence="1">Glycosyltransferase</fullName>
        <ecNumber evidence="1">2.4.-.-</ecNumber>
    </submittedName>
</protein>
<keyword evidence="1" id="KW-0808">Transferase</keyword>
<evidence type="ECO:0000313" key="2">
    <source>
        <dbReference type="Proteomes" id="UP000715781"/>
    </source>
</evidence>
<gene>
    <name evidence="1" type="ORF">KME32_27735</name>
</gene>
<proteinExistence type="predicted"/>
<keyword evidence="1" id="KW-0328">Glycosyltransferase</keyword>
<dbReference type="Proteomes" id="UP000715781">
    <property type="component" value="Unassembled WGS sequence"/>
</dbReference>
<dbReference type="AlphaFoldDB" id="A0A951Q3Z3"/>